<gene>
    <name evidence="1" type="ORF">SPELUC_LOCUS3969</name>
</gene>
<accession>A0ACA9LF05</accession>
<keyword evidence="2" id="KW-1185">Reference proteome</keyword>
<protein>
    <submittedName>
        <fullName evidence="1">17661_t:CDS:1</fullName>
    </submittedName>
</protein>
<dbReference type="EMBL" id="CAJVPW010003285">
    <property type="protein sequence ID" value="CAG8521837.1"/>
    <property type="molecule type" value="Genomic_DNA"/>
</dbReference>
<evidence type="ECO:0000313" key="1">
    <source>
        <dbReference type="EMBL" id="CAG8521837.1"/>
    </source>
</evidence>
<evidence type="ECO:0000313" key="2">
    <source>
        <dbReference type="Proteomes" id="UP000789366"/>
    </source>
</evidence>
<dbReference type="Proteomes" id="UP000789366">
    <property type="component" value="Unassembled WGS sequence"/>
</dbReference>
<organism evidence="1 2">
    <name type="scientific">Cetraspora pellucida</name>
    <dbReference type="NCBI Taxonomy" id="1433469"/>
    <lineage>
        <taxon>Eukaryota</taxon>
        <taxon>Fungi</taxon>
        <taxon>Fungi incertae sedis</taxon>
        <taxon>Mucoromycota</taxon>
        <taxon>Glomeromycotina</taxon>
        <taxon>Glomeromycetes</taxon>
        <taxon>Diversisporales</taxon>
        <taxon>Gigasporaceae</taxon>
        <taxon>Cetraspora</taxon>
    </lineage>
</organism>
<feature type="non-terminal residue" evidence="1">
    <location>
        <position position="1"/>
    </location>
</feature>
<comment type="caution">
    <text evidence="1">The sequence shown here is derived from an EMBL/GenBank/DDBJ whole genome shotgun (WGS) entry which is preliminary data.</text>
</comment>
<name>A0ACA9LF05_9GLOM</name>
<sequence>KILLTALLLFDYFPCRNQHSEYILPLRQQRTGLFVLCLDSVGGILYQPNGNDGLILVAIFGGVTYFVWSKKVAKTTSKSQTAEEKIQQLRSQLSQIKNDLDKPENQVKKTEFSNQIVEIENKLNNLSGKNQEQEKTAQQLEEEIKEIREKLENAPNPPPNDNPDNNNPPAPDNSDPNQNKPVEYVATKINDNTFKYHFVATECPPVSQKTLDKPFEFVVIKSEALNNISQDFSSFIPHLTPNARVRNIEKLLATSFPNNQQPSDAILVVPTLKRQVEDSTKMLDFKNISQFTKNAPREQQQEL</sequence>
<proteinExistence type="predicted"/>
<reference evidence="1" key="1">
    <citation type="submission" date="2021-06" db="EMBL/GenBank/DDBJ databases">
        <authorList>
            <person name="Kallberg Y."/>
            <person name="Tangrot J."/>
            <person name="Rosling A."/>
        </authorList>
    </citation>
    <scope>NUCLEOTIDE SEQUENCE</scope>
    <source>
        <strain evidence="1">28 12/20/2015</strain>
    </source>
</reference>